<evidence type="ECO:0000313" key="1">
    <source>
        <dbReference type="EMBL" id="GEP12321.1"/>
    </source>
</evidence>
<gene>
    <name evidence="1" type="ORF">MGN01_41660</name>
</gene>
<organism evidence="1 2">
    <name type="scientific">Methylobacterium gnaphalii</name>
    <dbReference type="NCBI Taxonomy" id="1010610"/>
    <lineage>
        <taxon>Bacteria</taxon>
        <taxon>Pseudomonadati</taxon>
        <taxon>Pseudomonadota</taxon>
        <taxon>Alphaproteobacteria</taxon>
        <taxon>Hyphomicrobiales</taxon>
        <taxon>Methylobacteriaceae</taxon>
        <taxon>Methylobacterium</taxon>
    </lineage>
</organism>
<dbReference type="Proteomes" id="UP000321750">
    <property type="component" value="Unassembled WGS sequence"/>
</dbReference>
<reference evidence="1 2" key="1">
    <citation type="submission" date="2019-07" db="EMBL/GenBank/DDBJ databases">
        <title>Whole genome shotgun sequence of Methylobacterium gnaphalii NBRC 107716.</title>
        <authorList>
            <person name="Hosoyama A."/>
            <person name="Uohara A."/>
            <person name="Ohji S."/>
            <person name="Ichikawa N."/>
        </authorList>
    </citation>
    <scope>NUCLEOTIDE SEQUENCE [LARGE SCALE GENOMIC DNA]</scope>
    <source>
        <strain evidence="1 2">NBRC 107716</strain>
    </source>
</reference>
<evidence type="ECO:0000313" key="2">
    <source>
        <dbReference type="Proteomes" id="UP000321750"/>
    </source>
</evidence>
<proteinExistence type="predicted"/>
<dbReference type="EMBL" id="BJZV01000035">
    <property type="protein sequence ID" value="GEP12321.1"/>
    <property type="molecule type" value="Genomic_DNA"/>
</dbReference>
<comment type="caution">
    <text evidence="1">The sequence shown here is derived from an EMBL/GenBank/DDBJ whole genome shotgun (WGS) entry which is preliminary data.</text>
</comment>
<accession>A0A512JQW1</accession>
<name>A0A512JQW1_9HYPH</name>
<sequence length="68" mass="7290">MATLSTAHDAAIPDSKAVCAAPTVDFGPMNSDISKIPITTAGTERAAVMKSEFVFDRKWNVRHVVIAM</sequence>
<dbReference type="AlphaFoldDB" id="A0A512JQW1"/>
<keyword evidence="2" id="KW-1185">Reference proteome</keyword>
<protein>
    <submittedName>
        <fullName evidence="1">Uncharacterized protein</fullName>
    </submittedName>
</protein>